<evidence type="ECO:0000313" key="3">
    <source>
        <dbReference type="EMBL" id="KAF9075647.1"/>
    </source>
</evidence>
<dbReference type="PANTHER" id="PTHR11614">
    <property type="entry name" value="PHOSPHOLIPASE-RELATED"/>
    <property type="match status" value="1"/>
</dbReference>
<dbReference type="EMBL" id="JADNRY010000009">
    <property type="protein sequence ID" value="KAF9075647.1"/>
    <property type="molecule type" value="Genomic_DNA"/>
</dbReference>
<reference evidence="3" key="1">
    <citation type="submission" date="2020-11" db="EMBL/GenBank/DDBJ databases">
        <authorList>
            <consortium name="DOE Joint Genome Institute"/>
            <person name="Ahrendt S."/>
            <person name="Riley R."/>
            <person name="Andreopoulos W."/>
            <person name="Labutti K."/>
            <person name="Pangilinan J."/>
            <person name="Ruiz-Duenas F.J."/>
            <person name="Barrasa J.M."/>
            <person name="Sanchez-Garcia M."/>
            <person name="Camarero S."/>
            <person name="Miyauchi S."/>
            <person name="Serrano A."/>
            <person name="Linde D."/>
            <person name="Babiker R."/>
            <person name="Drula E."/>
            <person name="Ayuso-Fernandez I."/>
            <person name="Pacheco R."/>
            <person name="Padilla G."/>
            <person name="Ferreira P."/>
            <person name="Barriuso J."/>
            <person name="Kellner H."/>
            <person name="Castanera R."/>
            <person name="Alfaro M."/>
            <person name="Ramirez L."/>
            <person name="Pisabarro A.G."/>
            <person name="Kuo A."/>
            <person name="Tritt A."/>
            <person name="Lipzen A."/>
            <person name="He G."/>
            <person name="Yan M."/>
            <person name="Ng V."/>
            <person name="Cullen D."/>
            <person name="Martin F."/>
            <person name="Rosso M.-N."/>
            <person name="Henrissat B."/>
            <person name="Hibbett D."/>
            <person name="Martinez A.T."/>
            <person name="Grigoriev I.V."/>
        </authorList>
    </citation>
    <scope>NUCLEOTIDE SEQUENCE</scope>
    <source>
        <strain evidence="3">AH 40177</strain>
    </source>
</reference>
<keyword evidence="4" id="KW-1185">Reference proteome</keyword>
<dbReference type="InterPro" id="IPR029058">
    <property type="entry name" value="AB_hydrolase_fold"/>
</dbReference>
<evidence type="ECO:0000256" key="1">
    <source>
        <dbReference type="SAM" id="MobiDB-lite"/>
    </source>
</evidence>
<feature type="region of interest" description="Disordered" evidence="1">
    <location>
        <begin position="294"/>
        <end position="338"/>
    </location>
</feature>
<dbReference type="AlphaFoldDB" id="A0A9P5UDY2"/>
<evidence type="ECO:0000313" key="4">
    <source>
        <dbReference type="Proteomes" id="UP000772434"/>
    </source>
</evidence>
<gene>
    <name evidence="3" type="ORF">BDP27DRAFT_1390080</name>
</gene>
<proteinExistence type="predicted"/>
<dbReference type="Pfam" id="PF12146">
    <property type="entry name" value="Hydrolase_4"/>
    <property type="match status" value="1"/>
</dbReference>
<comment type="caution">
    <text evidence="3">The sequence shown here is derived from an EMBL/GenBank/DDBJ whole genome shotgun (WGS) entry which is preliminary data.</text>
</comment>
<name>A0A9P5UDY2_9AGAR</name>
<protein>
    <submittedName>
        <fullName evidence="3">Alpha beta-hydrolase</fullName>
    </submittedName>
</protein>
<dbReference type="SUPFAM" id="SSF53474">
    <property type="entry name" value="alpha/beta-Hydrolases"/>
    <property type="match status" value="1"/>
</dbReference>
<dbReference type="Proteomes" id="UP000772434">
    <property type="component" value="Unassembled WGS sequence"/>
</dbReference>
<dbReference type="InterPro" id="IPR051044">
    <property type="entry name" value="MAG_DAG_Lipase"/>
</dbReference>
<dbReference type="OrthoDB" id="10249433at2759"/>
<dbReference type="InterPro" id="IPR022742">
    <property type="entry name" value="Hydrolase_4"/>
</dbReference>
<evidence type="ECO:0000259" key="2">
    <source>
        <dbReference type="Pfam" id="PF12146"/>
    </source>
</evidence>
<feature type="domain" description="Serine aminopeptidase S33" evidence="2">
    <location>
        <begin position="25"/>
        <end position="271"/>
    </location>
</feature>
<dbReference type="Gene3D" id="3.40.50.1820">
    <property type="entry name" value="alpha/beta hydrolase"/>
    <property type="match status" value="1"/>
</dbReference>
<feature type="compositionally biased region" description="Polar residues" evidence="1">
    <location>
        <begin position="308"/>
        <end position="323"/>
    </location>
</feature>
<organism evidence="3 4">
    <name type="scientific">Rhodocollybia butyracea</name>
    <dbReference type="NCBI Taxonomy" id="206335"/>
    <lineage>
        <taxon>Eukaryota</taxon>
        <taxon>Fungi</taxon>
        <taxon>Dikarya</taxon>
        <taxon>Basidiomycota</taxon>
        <taxon>Agaricomycotina</taxon>
        <taxon>Agaricomycetes</taxon>
        <taxon>Agaricomycetidae</taxon>
        <taxon>Agaricales</taxon>
        <taxon>Marasmiineae</taxon>
        <taxon>Omphalotaceae</taxon>
        <taxon>Rhodocollybia</taxon>
    </lineage>
</organism>
<sequence>MIEKWVTGPQLTQFYTRTYLPTSGPPRALIVFLHGFAEHTGRYSHIHPKLSERQVALWTFDQRGKTVVKKSSWGKTSWSDQMQDLDWAVKTAMKEVPGVPTFLFGHSMGGGEVLSFVTQQSYAKPEYAETVASLTGVIITSPLIRQTTPAAKLLRWFGGKVAIVSPYTLIPADVDAKYLSHSPEFNEAYVQDPLIKSTGSLKGLGDMLTEGEKLLSVGCHQWPKKLPVLFMHGDEDKVTSVKATQEFCERIDADDKKIIIYPGGYHELQSELPDVRQQLVSDIVSFVLGHISSKPTMEPSPSAGAGGTSNINTSGDSRENPISSAALEEGKATSKLTS</sequence>
<accession>A0A9P5UDY2</accession>